<dbReference type="NCBIfam" id="TIGR01509">
    <property type="entry name" value="HAD-SF-IA-v3"/>
    <property type="match status" value="1"/>
</dbReference>
<accession>A0A8I0DT56</accession>
<gene>
    <name evidence="1" type="ORF">H8S09_01690</name>
</gene>
<dbReference type="EMBL" id="JACOOX010000001">
    <property type="protein sequence ID" value="MBC5661615.1"/>
    <property type="molecule type" value="Genomic_DNA"/>
</dbReference>
<keyword evidence="2" id="KW-1185">Reference proteome</keyword>
<dbReference type="InterPro" id="IPR006439">
    <property type="entry name" value="HAD-SF_hydro_IA"/>
</dbReference>
<dbReference type="SFLD" id="SFLDG01129">
    <property type="entry name" value="C1.5:_HAD__Beta-PGM__Phosphata"/>
    <property type="match status" value="1"/>
</dbReference>
<dbReference type="Pfam" id="PF13419">
    <property type="entry name" value="HAD_2"/>
    <property type="match status" value="1"/>
</dbReference>
<organism evidence="1 2">
    <name type="scientific">Coprococcus hominis</name>
    <name type="common">ex Liu et al. 2022</name>
    <dbReference type="NCBI Taxonomy" id="2763039"/>
    <lineage>
        <taxon>Bacteria</taxon>
        <taxon>Bacillati</taxon>
        <taxon>Bacillota</taxon>
        <taxon>Clostridia</taxon>
        <taxon>Lachnospirales</taxon>
        <taxon>Lachnospiraceae</taxon>
        <taxon>Coprococcus</taxon>
    </lineage>
</organism>
<dbReference type="Proteomes" id="UP000615234">
    <property type="component" value="Unassembled WGS sequence"/>
</dbReference>
<dbReference type="Gene3D" id="1.10.150.240">
    <property type="entry name" value="Putative phosphatase, domain 2"/>
    <property type="match status" value="1"/>
</dbReference>
<name>A0A8I0DT56_9FIRM</name>
<dbReference type="InterPro" id="IPR023214">
    <property type="entry name" value="HAD_sf"/>
</dbReference>
<dbReference type="SUPFAM" id="SSF56784">
    <property type="entry name" value="HAD-like"/>
    <property type="match status" value="1"/>
</dbReference>
<dbReference type="PANTHER" id="PTHR18901">
    <property type="entry name" value="2-DEOXYGLUCOSE-6-PHOSPHATE PHOSPHATASE 2"/>
    <property type="match status" value="1"/>
</dbReference>
<dbReference type="InterPro" id="IPR036412">
    <property type="entry name" value="HAD-like_sf"/>
</dbReference>
<dbReference type="InterPro" id="IPR041492">
    <property type="entry name" value="HAD_2"/>
</dbReference>
<dbReference type="InterPro" id="IPR023198">
    <property type="entry name" value="PGP-like_dom2"/>
</dbReference>
<dbReference type="Gene3D" id="3.40.50.1000">
    <property type="entry name" value="HAD superfamily/HAD-like"/>
    <property type="match status" value="1"/>
</dbReference>
<evidence type="ECO:0000313" key="1">
    <source>
        <dbReference type="EMBL" id="MBC5661615.1"/>
    </source>
</evidence>
<dbReference type="SFLD" id="SFLDS00003">
    <property type="entry name" value="Haloacid_Dehalogenase"/>
    <property type="match status" value="1"/>
</dbReference>
<dbReference type="AlphaFoldDB" id="A0A8I0DT56"/>
<dbReference type="PRINTS" id="PR00413">
    <property type="entry name" value="HADHALOGNASE"/>
</dbReference>
<reference evidence="1 2" key="1">
    <citation type="submission" date="2020-08" db="EMBL/GenBank/DDBJ databases">
        <title>Genome public.</title>
        <authorList>
            <person name="Liu C."/>
            <person name="Sun Q."/>
        </authorList>
    </citation>
    <scope>NUCLEOTIDE SEQUENCE [LARGE SCALE GENOMIC DNA]</scope>
    <source>
        <strain evidence="1 2">NSJ-10</strain>
    </source>
</reference>
<evidence type="ECO:0000313" key="2">
    <source>
        <dbReference type="Proteomes" id="UP000615234"/>
    </source>
</evidence>
<dbReference type="RefSeq" id="WP_186847266.1">
    <property type="nucleotide sequence ID" value="NZ_JACOOX010000001.1"/>
</dbReference>
<sequence length="217" mass="24461">MKRFEAVIFDMDGVIFDSELLVIKCWQVVADKYEIKNIEDTCHKCLGLNKDATKELMLGVYGADFPYDEYKAEMSALFHEQAAGGKLPMKPGVTGLLQTLKKNGRKVALASSTRKAVVEQELRDAGILPYFDRVICGDMVKRSKPEPDIYLEACRQIHVMPEQAYAIEDSYNGIRSAHAARLHPIMVPDLAPVTEEMQELSDVILDSLTEVEKYLFL</sequence>
<protein>
    <submittedName>
        <fullName evidence="1">HAD family phosphatase</fullName>
    </submittedName>
</protein>
<dbReference type="SFLD" id="SFLDG01135">
    <property type="entry name" value="C1.5.6:_HAD__Beta-PGM__Phospha"/>
    <property type="match status" value="1"/>
</dbReference>
<dbReference type="PANTHER" id="PTHR18901:SF38">
    <property type="entry name" value="PSEUDOURIDINE-5'-PHOSPHATASE"/>
    <property type="match status" value="1"/>
</dbReference>
<comment type="caution">
    <text evidence="1">The sequence shown here is derived from an EMBL/GenBank/DDBJ whole genome shotgun (WGS) entry which is preliminary data.</text>
</comment>
<proteinExistence type="predicted"/>